<evidence type="ECO:0000313" key="3">
    <source>
        <dbReference type="EMBL" id="MFD3263629.1"/>
    </source>
</evidence>
<feature type="region of interest" description="Disordered" evidence="1">
    <location>
        <begin position="143"/>
        <end position="180"/>
    </location>
</feature>
<name>A0ABW6CLG9_9CAUL</name>
<feature type="signal peptide" evidence="2">
    <location>
        <begin position="1"/>
        <end position="27"/>
    </location>
</feature>
<dbReference type="Proteomes" id="UP001598130">
    <property type="component" value="Unassembled WGS sequence"/>
</dbReference>
<evidence type="ECO:0000256" key="1">
    <source>
        <dbReference type="SAM" id="MobiDB-lite"/>
    </source>
</evidence>
<evidence type="ECO:0008006" key="5">
    <source>
        <dbReference type="Google" id="ProtNLM"/>
    </source>
</evidence>
<gene>
    <name evidence="3" type="ORF">OCL97_06550</name>
</gene>
<sequence>MAGFKLWVCAGAALVLLAACERPSAVASKASESSTPAASASDNGREASTNVRAERRDEAVPQVDGKPMWSASRQGTAQENAAKSFERNGEDFGARDLDAFVKKAHAFVDHPPAGTQTVKRSNGDTLFYDPKGNVFAVANKDGAPRTMFKPDEGAAYWDEQKAREARRETARSDRRNSDDG</sequence>
<keyword evidence="4" id="KW-1185">Reference proteome</keyword>
<comment type="caution">
    <text evidence="3">The sequence shown here is derived from an EMBL/GenBank/DDBJ whole genome shotgun (WGS) entry which is preliminary data.</text>
</comment>
<keyword evidence="2" id="KW-0732">Signal</keyword>
<feature type="compositionally biased region" description="Low complexity" evidence="1">
    <location>
        <begin position="27"/>
        <end position="41"/>
    </location>
</feature>
<dbReference type="RefSeq" id="WP_377368707.1">
    <property type="nucleotide sequence ID" value="NZ_JAOTJD010000009.1"/>
</dbReference>
<evidence type="ECO:0000256" key="2">
    <source>
        <dbReference type="SAM" id="SignalP"/>
    </source>
</evidence>
<dbReference type="EMBL" id="JAOTJD010000009">
    <property type="protein sequence ID" value="MFD3263629.1"/>
    <property type="molecule type" value="Genomic_DNA"/>
</dbReference>
<accession>A0ABW6CLG9</accession>
<feature type="compositionally biased region" description="Basic and acidic residues" evidence="1">
    <location>
        <begin position="148"/>
        <end position="180"/>
    </location>
</feature>
<feature type="region of interest" description="Disordered" evidence="1">
    <location>
        <begin position="26"/>
        <end position="83"/>
    </location>
</feature>
<feature type="compositionally biased region" description="Polar residues" evidence="1">
    <location>
        <begin position="71"/>
        <end position="81"/>
    </location>
</feature>
<evidence type="ECO:0000313" key="4">
    <source>
        <dbReference type="Proteomes" id="UP001598130"/>
    </source>
</evidence>
<dbReference type="PROSITE" id="PS51257">
    <property type="entry name" value="PROKAR_LIPOPROTEIN"/>
    <property type="match status" value="1"/>
</dbReference>
<proteinExistence type="predicted"/>
<feature type="chain" id="PRO_5047423807" description="S-type pyocin family protein" evidence="2">
    <location>
        <begin position="28"/>
        <end position="180"/>
    </location>
</feature>
<reference evidence="3 4" key="1">
    <citation type="submission" date="2022-09" db="EMBL/GenBank/DDBJ databases">
        <title>New species of Phenylobacterium.</title>
        <authorList>
            <person name="Mieszkin S."/>
        </authorList>
    </citation>
    <scope>NUCLEOTIDE SEQUENCE [LARGE SCALE GENOMIC DNA]</scope>
    <source>
        <strain evidence="3 4">HK31-G</strain>
    </source>
</reference>
<organism evidence="3 4">
    <name type="scientific">Phenylobacterium ferrooxidans</name>
    <dbReference type="NCBI Taxonomy" id="2982689"/>
    <lineage>
        <taxon>Bacteria</taxon>
        <taxon>Pseudomonadati</taxon>
        <taxon>Pseudomonadota</taxon>
        <taxon>Alphaproteobacteria</taxon>
        <taxon>Caulobacterales</taxon>
        <taxon>Caulobacteraceae</taxon>
        <taxon>Phenylobacterium</taxon>
    </lineage>
</organism>
<protein>
    <recommendedName>
        <fullName evidence="5">S-type pyocin family protein</fullName>
    </recommendedName>
</protein>